<feature type="transmembrane region" description="Helical" evidence="5">
    <location>
        <begin position="21"/>
        <end position="45"/>
    </location>
</feature>
<dbReference type="PANTHER" id="PTHR43077">
    <property type="entry name" value="TRANSPORT PERMEASE YVFS-RELATED"/>
    <property type="match status" value="1"/>
</dbReference>
<evidence type="ECO:0000256" key="4">
    <source>
        <dbReference type="ARBA" id="ARBA00023136"/>
    </source>
</evidence>
<comment type="caution">
    <text evidence="7">The sequence shown here is derived from an EMBL/GenBank/DDBJ whole genome shotgun (WGS) entry which is preliminary data.</text>
</comment>
<keyword evidence="4 5" id="KW-0472">Membrane</keyword>
<comment type="subcellular location">
    <subcellularLocation>
        <location evidence="1">Membrane</location>
        <topology evidence="1">Multi-pass membrane protein</topology>
    </subcellularLocation>
</comment>
<feature type="transmembrane region" description="Helical" evidence="5">
    <location>
        <begin position="258"/>
        <end position="282"/>
    </location>
</feature>
<feature type="transmembrane region" description="Helical" evidence="5">
    <location>
        <begin position="317"/>
        <end position="335"/>
    </location>
</feature>
<feature type="domain" description="ABC-2 type transporter transmembrane" evidence="6">
    <location>
        <begin position="28"/>
        <end position="389"/>
    </location>
</feature>
<dbReference type="Gene3D" id="3.40.1710.10">
    <property type="entry name" value="abc type-2 transporter like domain"/>
    <property type="match status" value="1"/>
</dbReference>
<protein>
    <recommendedName>
        <fullName evidence="6">ABC-2 type transporter transmembrane domain-containing protein</fullName>
    </recommendedName>
</protein>
<keyword evidence="2 5" id="KW-0812">Transmembrane</keyword>
<dbReference type="EMBL" id="BAABXL010000001">
    <property type="protein sequence ID" value="GAA6268150.1"/>
    <property type="molecule type" value="Genomic_DNA"/>
</dbReference>
<evidence type="ECO:0000256" key="2">
    <source>
        <dbReference type="ARBA" id="ARBA00022692"/>
    </source>
</evidence>
<organism evidence="7 8">
    <name type="scientific">Enterocloster alcoholdehydrogenati</name>
    <dbReference type="NCBI Taxonomy" id="2547410"/>
    <lineage>
        <taxon>Bacteria</taxon>
        <taxon>Bacillati</taxon>
        <taxon>Bacillota</taxon>
        <taxon>Clostridia</taxon>
        <taxon>Lachnospirales</taxon>
        <taxon>Lachnospiraceae</taxon>
        <taxon>Enterocloster</taxon>
    </lineage>
</organism>
<feature type="transmembrane region" description="Helical" evidence="5">
    <location>
        <begin position="288"/>
        <end position="310"/>
    </location>
</feature>
<accession>A0ABQ0AVU1</accession>
<dbReference type="InterPro" id="IPR051328">
    <property type="entry name" value="T7SS_ABC-Transporter"/>
</dbReference>
<evidence type="ECO:0000259" key="6">
    <source>
        <dbReference type="Pfam" id="PF12698"/>
    </source>
</evidence>
<evidence type="ECO:0000256" key="5">
    <source>
        <dbReference type="SAM" id="Phobius"/>
    </source>
</evidence>
<dbReference type="Proteomes" id="UP001600894">
    <property type="component" value="Unassembled WGS sequence"/>
</dbReference>
<reference evidence="7 8" key="1">
    <citation type="submission" date="2024-04" db="EMBL/GenBank/DDBJ databases">
        <title>Defined microbial consortia suppress multidrug-resistant proinflammatory Enterobacteriaceae via ecological control.</title>
        <authorList>
            <person name="Furuichi M."/>
            <person name="Kawaguchi T."/>
            <person name="Pust M."/>
            <person name="Yasuma K."/>
            <person name="Plichta D."/>
            <person name="Hasegawa N."/>
            <person name="Ohya T."/>
            <person name="Bhattarai S."/>
            <person name="Sasajima S."/>
            <person name="Aoto Y."/>
            <person name="Tuganbaev T."/>
            <person name="Yaginuma M."/>
            <person name="Ueda M."/>
            <person name="Okahashi N."/>
            <person name="Amafuji K."/>
            <person name="Kiridooshi Y."/>
            <person name="Sugita K."/>
            <person name="Strazar M."/>
            <person name="Skelly A."/>
            <person name="Suda W."/>
            <person name="Hattori M."/>
            <person name="Nakamoto N."/>
            <person name="Caballero S."/>
            <person name="Norman J."/>
            <person name="Olle B."/>
            <person name="Tanoue T."/>
            <person name="Arita M."/>
            <person name="Bucci V."/>
            <person name="Atarashi K."/>
            <person name="Xavier R."/>
            <person name="Honda K."/>
        </authorList>
    </citation>
    <scope>NUCLEOTIDE SEQUENCE [LARGE SCALE GENOMIC DNA]</scope>
    <source>
        <strain evidence="8">f13</strain>
    </source>
</reference>
<dbReference type="RefSeq" id="WP_390469454.1">
    <property type="nucleotide sequence ID" value="NZ_BAABXL010000001.1"/>
</dbReference>
<keyword evidence="8" id="KW-1185">Reference proteome</keyword>
<dbReference type="Pfam" id="PF12698">
    <property type="entry name" value="ABC2_membrane_3"/>
    <property type="match status" value="1"/>
</dbReference>
<evidence type="ECO:0000256" key="1">
    <source>
        <dbReference type="ARBA" id="ARBA00004141"/>
    </source>
</evidence>
<sequence length="395" mass="41710">MCGRLCYIRLELKRALRRLPHILAGAAVLVILMGAAALLAGKLLYGGQAVGRIPVGVVLPEEDTLAKQAVNMIRSLESVKSLCDLTYMDEEEAKQGLREGRLYAVLQVPDGFVQDIMTGVNTPVTVIFPENAGVESRIFQELTDAGAGILGASQAGIYSGDQLLKQYGLTEKIPLFEREMNGIYLSYSLPRMDYFGKITVNGAGDVTVPVFYGISGFVLLLLLSAIPVSDLLKRDSPVMRQKLSLIGIGPFTAAGSRILGLSLLLGILTALAALAAQAAGVLSFSLPGVFAGILVCLGAASAAACLFLTAGSRMGGILLLFVMVTVLHFLSGGFLPQVFLPEQIREAAPFLPSHILMEGVKMAVTQSWNFETAGKLAALIAGGWLIAAAAEAADK</sequence>
<evidence type="ECO:0000313" key="7">
    <source>
        <dbReference type="EMBL" id="GAA6268150.1"/>
    </source>
</evidence>
<dbReference type="PANTHER" id="PTHR43077:SF10">
    <property type="entry name" value="TRANSPORT PERMEASE PROTEIN"/>
    <property type="match status" value="1"/>
</dbReference>
<keyword evidence="3 5" id="KW-1133">Transmembrane helix</keyword>
<evidence type="ECO:0000256" key="3">
    <source>
        <dbReference type="ARBA" id="ARBA00022989"/>
    </source>
</evidence>
<feature type="transmembrane region" description="Helical" evidence="5">
    <location>
        <begin position="210"/>
        <end position="232"/>
    </location>
</feature>
<proteinExistence type="predicted"/>
<evidence type="ECO:0000313" key="8">
    <source>
        <dbReference type="Proteomes" id="UP001600894"/>
    </source>
</evidence>
<dbReference type="InterPro" id="IPR013525">
    <property type="entry name" value="ABC2_TM"/>
</dbReference>
<name>A0ABQ0AVU1_9FIRM</name>
<gene>
    <name evidence="7" type="ORF">F130042H8_12100</name>
</gene>